<keyword evidence="4" id="KW-1185">Reference proteome</keyword>
<dbReference type="EMBL" id="CP002385">
    <property type="protein sequence ID" value="ADT97997.1"/>
    <property type="molecule type" value="Genomic_DNA"/>
</dbReference>
<dbReference type="CDD" id="cd01065">
    <property type="entry name" value="NAD_bind_Shikimate_DH"/>
    <property type="match status" value="1"/>
</dbReference>
<evidence type="ECO:0000313" key="4">
    <source>
        <dbReference type="Proteomes" id="UP000008916"/>
    </source>
</evidence>
<dbReference type="NCBIfam" id="NF009202">
    <property type="entry name" value="PRK12550.1"/>
    <property type="match status" value="1"/>
</dbReference>
<dbReference type="GO" id="GO:0005829">
    <property type="term" value="C:cytosol"/>
    <property type="evidence" value="ECO:0007669"/>
    <property type="project" value="TreeGrafter"/>
</dbReference>
<evidence type="ECO:0000313" key="3">
    <source>
        <dbReference type="EMBL" id="ADT97997.1"/>
    </source>
</evidence>
<dbReference type="GO" id="GO:0050661">
    <property type="term" value="F:NADP binding"/>
    <property type="evidence" value="ECO:0007669"/>
    <property type="project" value="TreeGrafter"/>
</dbReference>
<dbReference type="Gene3D" id="3.40.50.720">
    <property type="entry name" value="NAD(P)-binding Rossmann-like Domain"/>
    <property type="match status" value="1"/>
</dbReference>
<accession>E6TIX4</accession>
<dbReference type="GO" id="GO:0009423">
    <property type="term" value="P:chorismate biosynthetic process"/>
    <property type="evidence" value="ECO:0007669"/>
    <property type="project" value="TreeGrafter"/>
</dbReference>
<dbReference type="GO" id="GO:0004764">
    <property type="term" value="F:shikimate 3-dehydrogenase (NADP+) activity"/>
    <property type="evidence" value="ECO:0007669"/>
    <property type="project" value="UniProtKB-EC"/>
</dbReference>
<dbReference type="InterPro" id="IPR036291">
    <property type="entry name" value="NAD(P)-bd_dom_sf"/>
</dbReference>
<dbReference type="AlphaFoldDB" id="E6TIX4"/>
<gene>
    <name evidence="3" type="ordered locus">Mspyr1_13180</name>
</gene>
<feature type="domain" description="Shikimate dehydrogenase substrate binding N-terminal" evidence="2">
    <location>
        <begin position="63"/>
        <end position="131"/>
    </location>
</feature>
<sequence>MPRRRAADQTERRAADQTERRAADQTERRAADQTEQRARRPPLNKDTRVCISLSGRPSNIGTRFHNHLYDVYGLDFLYKAFTTTDIVAAIGGVRALGIRGCSVSMPFKEDVLALVDEIEPSAQAIRSANTIVNDVSVPGGRLTASNTDYLAVGQLIDDNGLDPHDAVLIRGSGGMAKAVGAAFVDAGFRTGFVVARNAATGAALADRLGYEFRPEVGSVEASVLVNVTPVGMAGGLDADEIAFPESAIAAADTVFDVVAMPSETPLIRAARAADRRVITGAEVVALQAAEQFARYTGVRPDPGHVAEASAVSRA</sequence>
<name>E6TIX4_MYCSR</name>
<dbReference type="PANTHER" id="PTHR21089">
    <property type="entry name" value="SHIKIMATE DEHYDROGENASE"/>
    <property type="match status" value="1"/>
</dbReference>
<dbReference type="SUPFAM" id="SSF51735">
    <property type="entry name" value="NAD(P)-binding Rossmann-fold domains"/>
    <property type="match status" value="1"/>
</dbReference>
<dbReference type="InterPro" id="IPR022893">
    <property type="entry name" value="Shikimate_DH_fam"/>
</dbReference>
<dbReference type="EC" id="1.1.1.25" evidence="3"/>
<keyword evidence="3" id="KW-0560">Oxidoreductase</keyword>
<evidence type="ECO:0000256" key="1">
    <source>
        <dbReference type="SAM" id="MobiDB-lite"/>
    </source>
</evidence>
<dbReference type="RefSeq" id="WP_013470954.1">
    <property type="nucleotide sequence ID" value="NC_014814.1"/>
</dbReference>
<dbReference type="InterPro" id="IPR013708">
    <property type="entry name" value="Shikimate_DH-bd_N"/>
</dbReference>
<dbReference type="SUPFAM" id="SSF53223">
    <property type="entry name" value="Aminoacid dehydrogenase-like, N-terminal domain"/>
    <property type="match status" value="1"/>
</dbReference>
<reference evidence="3 4" key="1">
    <citation type="journal article" date="2011" name="Stand. Genomic Sci.">
        <title>Complete genome sequence of Mycobacterium sp. strain (Spyr1) and reclassification to Mycobacterium gilvum Spyr1.</title>
        <authorList>
            <person name="Kallimanis A."/>
            <person name="Karabika E."/>
            <person name="Mavromatis K."/>
            <person name="Lapidus A."/>
            <person name="Labutti K.M."/>
            <person name="Liolios K."/>
            <person name="Ivanova N."/>
            <person name="Goodwin L."/>
            <person name="Woyke T."/>
            <person name="Velentzas A.D."/>
            <person name="Perisynakis A."/>
            <person name="Ouzounis C.C."/>
            <person name="Kyrpides N.C."/>
            <person name="Koukkou A.I."/>
            <person name="Drainas C."/>
        </authorList>
    </citation>
    <scope>NUCLEOTIDE SEQUENCE [LARGE SCALE GENOMIC DNA]</scope>
    <source>
        <strain evidence="4">DSM 45189 / LMG 24558 / Spyr1</strain>
    </source>
</reference>
<dbReference type="KEGG" id="msp:Mspyr1_13180"/>
<dbReference type="PANTHER" id="PTHR21089:SF9">
    <property type="entry name" value="SHIKIMATE DEHYDROGENASE-LIKE PROTEIN HI_0607"/>
    <property type="match status" value="1"/>
</dbReference>
<dbReference type="GO" id="GO:0019632">
    <property type="term" value="P:shikimate metabolic process"/>
    <property type="evidence" value="ECO:0007669"/>
    <property type="project" value="TreeGrafter"/>
</dbReference>
<dbReference type="Gene3D" id="3.40.50.10860">
    <property type="entry name" value="Leucine Dehydrogenase, chain A, domain 1"/>
    <property type="match status" value="1"/>
</dbReference>
<dbReference type="Pfam" id="PF08501">
    <property type="entry name" value="Shikimate_dh_N"/>
    <property type="match status" value="1"/>
</dbReference>
<dbReference type="HOGENOM" id="CLU_044063_3_0_11"/>
<proteinExistence type="predicted"/>
<feature type="region of interest" description="Disordered" evidence="1">
    <location>
        <begin position="1"/>
        <end position="46"/>
    </location>
</feature>
<dbReference type="InterPro" id="IPR046346">
    <property type="entry name" value="Aminoacid_DH-like_N_sf"/>
</dbReference>
<dbReference type="Proteomes" id="UP000008916">
    <property type="component" value="Chromosome"/>
</dbReference>
<protein>
    <submittedName>
        <fullName evidence="3">Shikimate dehydrogenase</fullName>
        <ecNumber evidence="3">1.1.1.25</ecNumber>
    </submittedName>
</protein>
<evidence type="ECO:0000259" key="2">
    <source>
        <dbReference type="Pfam" id="PF08501"/>
    </source>
</evidence>
<organism evidence="3 4">
    <name type="scientific">Mycolicibacterium gilvum (strain DSM 45189 / LMG 24558 / Spyr1)</name>
    <name type="common">Mycobacterium gilvum</name>
    <dbReference type="NCBI Taxonomy" id="278137"/>
    <lineage>
        <taxon>Bacteria</taxon>
        <taxon>Bacillati</taxon>
        <taxon>Actinomycetota</taxon>
        <taxon>Actinomycetes</taxon>
        <taxon>Mycobacteriales</taxon>
        <taxon>Mycobacteriaceae</taxon>
        <taxon>Mycolicibacterium</taxon>
    </lineage>
</organism>